<evidence type="ECO:0000313" key="3">
    <source>
        <dbReference type="Proteomes" id="UP000003379"/>
    </source>
</evidence>
<dbReference type="RefSeq" id="WP_009524746.1">
    <property type="nucleotide sequence ID" value="NZ_JBQMYE010000046.1"/>
</dbReference>
<evidence type="ECO:0000313" key="1">
    <source>
        <dbReference type="EMBL" id="EHL13209.1"/>
    </source>
</evidence>
<dbReference type="Proteomes" id="UP000003379">
    <property type="component" value="Unassembled WGS sequence"/>
</dbReference>
<sequence>MELKNCVECGRSFASKQGESLCKRCMEKKVDDDFKIVREYLYSHPGADIKDVSEATGVDEKIIFKLLREERLEVVEEENSLLRCKKCGKSIRSGRLCEACKKLEFAKELKLAGEDLKRDMDKKIGYYSRD</sequence>
<comment type="caution">
    <text evidence="2">The sequence shown here is derived from an EMBL/GenBank/DDBJ whole genome shotgun (WGS) entry which is preliminary data.</text>
</comment>
<dbReference type="EMBL" id="AFZG01000001">
    <property type="protein sequence ID" value="EHL20191.1"/>
    <property type="molecule type" value="Genomic_DNA"/>
</dbReference>
<evidence type="ECO:0000313" key="4">
    <source>
        <dbReference type="Proteomes" id="UP000006437"/>
    </source>
</evidence>
<gene>
    <name evidence="2" type="ORF">HMPREF9628_00036</name>
    <name evidence="1" type="ORF">HMPREF9629_00509</name>
</gene>
<dbReference type="EMBL" id="AFZE01000045">
    <property type="protein sequence ID" value="EHL13209.1"/>
    <property type="molecule type" value="Genomic_DNA"/>
</dbReference>
<accession>G9X9U5</accession>
<dbReference type="AlphaFoldDB" id="G9X9U5"/>
<evidence type="ECO:0000313" key="2">
    <source>
        <dbReference type="EMBL" id="EHL20191.1"/>
    </source>
</evidence>
<evidence type="ECO:0008006" key="5">
    <source>
        <dbReference type="Google" id="ProtNLM"/>
    </source>
</evidence>
<dbReference type="HOGENOM" id="CLU_137779_0_1_9"/>
<proteinExistence type="predicted"/>
<protein>
    <recommendedName>
        <fullName evidence="5">Flagellar operon protein TIGR03826</fullName>
    </recommendedName>
</protein>
<organism evidence="2 3">
    <name type="scientific">Peptoanaerobacter stomatis</name>
    <dbReference type="NCBI Taxonomy" id="796937"/>
    <lineage>
        <taxon>Bacteria</taxon>
        <taxon>Bacillati</taxon>
        <taxon>Bacillota</taxon>
        <taxon>Clostridia</taxon>
        <taxon>Peptostreptococcales</taxon>
        <taxon>Filifactoraceae</taxon>
        <taxon>Peptoanaerobacter</taxon>
    </lineage>
</organism>
<accession>G9X286</accession>
<reference evidence="1 4" key="1">
    <citation type="submission" date="2011-08" db="EMBL/GenBank/DDBJ databases">
        <title>The Genome Sequence of Eubacteriaceae bacterium ACC19a.</title>
        <authorList>
            <consortium name="The Broad Institute Genome Sequencing Platform"/>
            <person name="Earl A."/>
            <person name="Ward D."/>
            <person name="Feldgarden M."/>
            <person name="Gevers D."/>
            <person name="Sizova M."/>
            <person name="Hazen A."/>
            <person name="Epstein S."/>
            <person name="Young S.K."/>
            <person name="Zeng Q."/>
            <person name="Gargeya S."/>
            <person name="Fitzgerald M."/>
            <person name="Haas B."/>
            <person name="Abouelleil A."/>
            <person name="Alvarado L."/>
            <person name="Arachchi H.M."/>
            <person name="Berlin A."/>
            <person name="Brown A."/>
            <person name="Chapman S.B."/>
            <person name="Chen Z."/>
            <person name="Dunbar C."/>
            <person name="Freedman E."/>
            <person name="Gearin G."/>
            <person name="Gellesch M."/>
            <person name="Goldberg J."/>
            <person name="Griggs A."/>
            <person name="Gujja S."/>
            <person name="Heiman D."/>
            <person name="Howarth C."/>
            <person name="Larson L."/>
            <person name="Lui A."/>
            <person name="MacDonald P.J.P."/>
            <person name="Montmayeur A."/>
            <person name="Murphy C."/>
            <person name="Neiman D."/>
            <person name="Pearson M."/>
            <person name="Priest M."/>
            <person name="Roberts A."/>
            <person name="Saif S."/>
            <person name="Shea T."/>
            <person name="Shenoy N."/>
            <person name="Sisk P."/>
            <person name="Stolte C."/>
            <person name="Sykes S."/>
            <person name="Wortman J."/>
            <person name="Nusbaum C."/>
            <person name="Birren B."/>
        </authorList>
    </citation>
    <scope>NUCLEOTIDE SEQUENCE [LARGE SCALE GENOMIC DNA]</scope>
    <source>
        <strain evidence="1 4">ACC19a</strain>
    </source>
</reference>
<reference evidence="2 3" key="2">
    <citation type="submission" date="2011-08" db="EMBL/GenBank/DDBJ databases">
        <title>The Genome Sequence of Eubacteriaceae bacterium CM5.</title>
        <authorList>
            <consortium name="The Broad Institute Genome Sequencing Platform"/>
            <person name="Earl A."/>
            <person name="Ward D."/>
            <person name="Feldgarden M."/>
            <person name="Gevers D."/>
            <person name="Sizova M."/>
            <person name="Hazen A."/>
            <person name="Epstein S."/>
            <person name="Young S.K."/>
            <person name="Zeng Q."/>
            <person name="Gargeya S."/>
            <person name="Fitzgerald M."/>
            <person name="Haas B."/>
            <person name="Abouelleil A."/>
            <person name="Alvarado L."/>
            <person name="Arachchi H.M."/>
            <person name="Berlin A."/>
            <person name="Brown A."/>
            <person name="Chapman S.B."/>
            <person name="Chen Z."/>
            <person name="Dunbar C."/>
            <person name="Freedman E."/>
            <person name="Gearin G."/>
            <person name="Gellesch M."/>
            <person name="Goldberg J."/>
            <person name="Griggs A."/>
            <person name="Gujja S."/>
            <person name="Heiman D."/>
            <person name="Howarth C."/>
            <person name="Larson L."/>
            <person name="Lui A."/>
            <person name="MacDonald P.J.P."/>
            <person name="Montmayeur A."/>
            <person name="Murphy C."/>
            <person name="Neiman D."/>
            <person name="Pearson M."/>
            <person name="Priest M."/>
            <person name="Roberts A."/>
            <person name="Saif S."/>
            <person name="Shea T."/>
            <person name="Shenoy N."/>
            <person name="Sisk P."/>
            <person name="Stolte C."/>
            <person name="Sykes S."/>
            <person name="Wortman J."/>
            <person name="Nusbaum C."/>
            <person name="Birren B."/>
        </authorList>
    </citation>
    <scope>NUCLEOTIDE SEQUENCE [LARGE SCALE GENOMIC DNA]</scope>
    <source>
        <strain evidence="2 3">CM5</strain>
    </source>
</reference>
<name>G9X9U5_9FIRM</name>
<dbReference type="STRING" id="796937.HMPREF9630_01132"/>
<dbReference type="Proteomes" id="UP000006437">
    <property type="component" value="Unassembled WGS sequence"/>
</dbReference>